<sequence length="501" mass="58543">MERKEAQFYMKLLSSYDQVLMYEDPHLQDLYLSHIPVMELQTRAEEIRRGKLDANEDMSSQDCLVLALLKWFKCEFFRGFTRSLDCDVCQEKGTTIGSGTPTAEEQRWGGGRVELYQCPKCKKIMRFPRYNHPQKLLETRHGRCGEWANAFTMCCVALGFKTRYVLDWTDHVWTEVFSEAQQRWLHCDPCEDVCDRPLLYEAGWGKKLTYCIAFAKDQIMDVTWRYSNKHQEVLQRRKDCRENWLVMTINTFNKKFLDQLPSDERKIAEEQNMKELVSFLSVQKEIMEEEKQGRTSGGVEWRRARGELGQPKEVQPGYVFKPNEKDVQAGRMRVRYSCVADEYYRGLEDDVIPGNDDVKGWRNGVESMTSMFRKEELDWKMTYLARDEGTESGTITWAIDVGDSGREIDEVTVRAAFTTFQDGQVKMELKEDKEGGITKILDGETTLKTSGHPVIKLTAYLQCEKNDQEHCWQHSQIFRQPMDGRKNHCALDIMLKLKPKE</sequence>
<dbReference type="OrthoDB" id="409136at2759"/>
<evidence type="ECO:0000256" key="1">
    <source>
        <dbReference type="ARBA" id="ARBA00001650"/>
    </source>
</evidence>
<gene>
    <name evidence="13" type="ORF">PACLA_8A088101</name>
</gene>
<evidence type="ECO:0000256" key="6">
    <source>
        <dbReference type="ARBA" id="ARBA00018546"/>
    </source>
</evidence>
<dbReference type="PANTHER" id="PTHR12143">
    <property type="entry name" value="PEPTIDE N-GLYCANASE PNGASE -RELATED"/>
    <property type="match status" value="1"/>
</dbReference>
<evidence type="ECO:0000256" key="5">
    <source>
        <dbReference type="ARBA" id="ARBA00012158"/>
    </source>
</evidence>
<dbReference type="SMART" id="SM00613">
    <property type="entry name" value="PAW"/>
    <property type="match status" value="1"/>
</dbReference>
<evidence type="ECO:0000256" key="2">
    <source>
        <dbReference type="ARBA" id="ARBA00001947"/>
    </source>
</evidence>
<evidence type="ECO:0000256" key="9">
    <source>
        <dbReference type="ARBA" id="ARBA00022801"/>
    </source>
</evidence>
<dbReference type="SUPFAM" id="SSF49785">
    <property type="entry name" value="Galactose-binding domain-like"/>
    <property type="match status" value="1"/>
</dbReference>
<dbReference type="Pfam" id="PF01841">
    <property type="entry name" value="Transglut_core"/>
    <property type="match status" value="1"/>
</dbReference>
<dbReference type="GO" id="GO:0005829">
    <property type="term" value="C:cytosol"/>
    <property type="evidence" value="ECO:0007669"/>
    <property type="project" value="TreeGrafter"/>
</dbReference>
<dbReference type="EMBL" id="CACRXK020000517">
    <property type="protein sequence ID" value="CAB3982568.1"/>
    <property type="molecule type" value="Genomic_DNA"/>
</dbReference>
<dbReference type="InterPro" id="IPR038765">
    <property type="entry name" value="Papain-like_cys_pep_sf"/>
</dbReference>
<dbReference type="Gene3D" id="2.60.120.1020">
    <property type="entry name" value="Peptide N glycanase, PAW domain"/>
    <property type="match status" value="1"/>
</dbReference>
<evidence type="ECO:0000256" key="8">
    <source>
        <dbReference type="ARBA" id="ARBA00022723"/>
    </source>
</evidence>
<dbReference type="EC" id="3.5.1.52" evidence="5"/>
<evidence type="ECO:0000256" key="7">
    <source>
        <dbReference type="ARBA" id="ARBA00022490"/>
    </source>
</evidence>
<dbReference type="Gene3D" id="2.20.25.10">
    <property type="match status" value="1"/>
</dbReference>
<keyword evidence="9" id="KW-0378">Hydrolase</keyword>
<protein>
    <recommendedName>
        <fullName evidence="6">Peptide-N(4)-(N-acetyl-beta-glucosaminyl)asparagine amidase</fullName>
        <ecNumber evidence="5">3.5.1.52</ecNumber>
    </recommendedName>
    <alternativeName>
        <fullName evidence="11">Peptide:N-glycanase</fullName>
    </alternativeName>
</protein>
<dbReference type="GO" id="GO:0005634">
    <property type="term" value="C:nucleus"/>
    <property type="evidence" value="ECO:0007669"/>
    <property type="project" value="TreeGrafter"/>
</dbReference>
<evidence type="ECO:0000256" key="10">
    <source>
        <dbReference type="ARBA" id="ARBA00022833"/>
    </source>
</evidence>
<evidence type="ECO:0000313" key="14">
    <source>
        <dbReference type="Proteomes" id="UP001152795"/>
    </source>
</evidence>
<comment type="catalytic activity">
    <reaction evidence="1">
        <text>Hydrolysis of an N(4)-(acetyl-beta-D-glucosaminyl)asparagine residue in which the glucosamine residue may be further glycosylated, to yield a (substituted) N-acetyl-beta-D-glucosaminylamine and a peptide containing an aspartate residue.</text>
        <dbReference type="EC" id="3.5.1.52"/>
    </reaction>
</comment>
<comment type="subcellular location">
    <subcellularLocation>
        <location evidence="3">Cytoplasm</location>
    </subcellularLocation>
</comment>
<dbReference type="InterPro" id="IPR002931">
    <property type="entry name" value="Transglutaminase-like"/>
</dbReference>
<accession>A0A7D9DEH3</accession>
<name>A0A7D9DEH3_PARCT</name>
<evidence type="ECO:0000256" key="11">
    <source>
        <dbReference type="ARBA" id="ARBA00032901"/>
    </source>
</evidence>
<dbReference type="GO" id="GO:0006516">
    <property type="term" value="P:glycoprotein catabolic process"/>
    <property type="evidence" value="ECO:0007669"/>
    <property type="project" value="InterPro"/>
</dbReference>
<proteinExistence type="inferred from homology"/>
<dbReference type="SMART" id="SM00460">
    <property type="entry name" value="TGc"/>
    <property type="match status" value="1"/>
</dbReference>
<keyword evidence="10" id="KW-0862">Zinc</keyword>
<dbReference type="Gene3D" id="3.10.620.30">
    <property type="match status" value="1"/>
</dbReference>
<dbReference type="SUPFAM" id="SSF54001">
    <property type="entry name" value="Cysteine proteinases"/>
    <property type="match status" value="1"/>
</dbReference>
<dbReference type="GO" id="GO:0000224">
    <property type="term" value="F:peptide-N4-(N-acetyl-beta-glucosaminyl)asparagine amidase activity"/>
    <property type="evidence" value="ECO:0007669"/>
    <property type="project" value="UniProtKB-EC"/>
</dbReference>
<dbReference type="InterPro" id="IPR008979">
    <property type="entry name" value="Galactose-bd-like_sf"/>
</dbReference>
<evidence type="ECO:0000256" key="4">
    <source>
        <dbReference type="ARBA" id="ARBA00009390"/>
    </source>
</evidence>
<comment type="similarity">
    <text evidence="4 12">Belongs to the transglutaminase-like superfamily. PNGase family.</text>
</comment>
<keyword evidence="14" id="KW-1185">Reference proteome</keyword>
<evidence type="ECO:0000256" key="12">
    <source>
        <dbReference type="PROSITE-ProRule" id="PRU00731"/>
    </source>
</evidence>
<keyword evidence="8" id="KW-0479">Metal-binding</keyword>
<comment type="caution">
    <text evidence="13">The sequence shown here is derived from an EMBL/GenBank/DDBJ whole genome shotgun (WGS) entry which is preliminary data.</text>
</comment>
<evidence type="ECO:0000256" key="3">
    <source>
        <dbReference type="ARBA" id="ARBA00004496"/>
    </source>
</evidence>
<dbReference type="Proteomes" id="UP001152795">
    <property type="component" value="Unassembled WGS sequence"/>
</dbReference>
<dbReference type="InterPro" id="IPR050883">
    <property type="entry name" value="PNGase"/>
</dbReference>
<dbReference type="Pfam" id="PF04721">
    <property type="entry name" value="PAW"/>
    <property type="match status" value="1"/>
</dbReference>
<dbReference type="GO" id="GO:0046872">
    <property type="term" value="F:metal ion binding"/>
    <property type="evidence" value="ECO:0007669"/>
    <property type="project" value="UniProtKB-KW"/>
</dbReference>
<dbReference type="InterPro" id="IPR006588">
    <property type="entry name" value="Peptide_N_glycanase_PAW_dom"/>
</dbReference>
<dbReference type="AlphaFoldDB" id="A0A7D9DEH3"/>
<dbReference type="FunFam" id="2.20.25.10:FF:000011">
    <property type="entry name" value="peptide-N(4)-(N-acetyl-beta- glucosaminyl)asparagine amidase"/>
    <property type="match status" value="1"/>
</dbReference>
<reference evidence="13" key="1">
    <citation type="submission" date="2020-04" db="EMBL/GenBank/DDBJ databases">
        <authorList>
            <person name="Alioto T."/>
            <person name="Alioto T."/>
            <person name="Gomez Garrido J."/>
        </authorList>
    </citation>
    <scope>NUCLEOTIDE SEQUENCE</scope>
    <source>
        <strain evidence="13">A484AB</strain>
    </source>
</reference>
<dbReference type="InterPro" id="IPR038680">
    <property type="entry name" value="PAW_sf"/>
</dbReference>
<keyword evidence="7" id="KW-0963">Cytoplasm</keyword>
<evidence type="ECO:0000313" key="13">
    <source>
        <dbReference type="EMBL" id="CAB3982568.1"/>
    </source>
</evidence>
<dbReference type="PANTHER" id="PTHR12143:SF19">
    <property type="entry name" value="PEPTIDE-N(4)-(N-ACETYL-BETA-GLUCOSAMINYL)ASPARAGINE AMIDASE"/>
    <property type="match status" value="1"/>
</dbReference>
<comment type="cofactor">
    <cofactor evidence="2">
        <name>Zn(2+)</name>
        <dbReference type="ChEBI" id="CHEBI:29105"/>
    </cofactor>
</comment>
<organism evidence="13 14">
    <name type="scientific">Paramuricea clavata</name>
    <name type="common">Red gorgonian</name>
    <name type="synonym">Violescent sea-whip</name>
    <dbReference type="NCBI Taxonomy" id="317549"/>
    <lineage>
        <taxon>Eukaryota</taxon>
        <taxon>Metazoa</taxon>
        <taxon>Cnidaria</taxon>
        <taxon>Anthozoa</taxon>
        <taxon>Octocorallia</taxon>
        <taxon>Malacalcyonacea</taxon>
        <taxon>Plexauridae</taxon>
        <taxon>Paramuricea</taxon>
    </lineage>
</organism>
<dbReference type="PROSITE" id="PS51398">
    <property type="entry name" value="PAW"/>
    <property type="match status" value="1"/>
</dbReference>